<organism evidence="3 4">
    <name type="scientific">Tetracentron sinense</name>
    <name type="common">Spur-leaf</name>
    <dbReference type="NCBI Taxonomy" id="13715"/>
    <lineage>
        <taxon>Eukaryota</taxon>
        <taxon>Viridiplantae</taxon>
        <taxon>Streptophyta</taxon>
        <taxon>Embryophyta</taxon>
        <taxon>Tracheophyta</taxon>
        <taxon>Spermatophyta</taxon>
        <taxon>Magnoliopsida</taxon>
        <taxon>Trochodendrales</taxon>
        <taxon>Trochodendraceae</taxon>
        <taxon>Tetracentron</taxon>
    </lineage>
</organism>
<dbReference type="OMA" id="TMDVMEA"/>
<name>A0A835DDL0_TETSI</name>
<dbReference type="GO" id="GO:0005794">
    <property type="term" value="C:Golgi apparatus"/>
    <property type="evidence" value="ECO:0007669"/>
    <property type="project" value="TreeGrafter"/>
</dbReference>
<dbReference type="InterPro" id="IPR029962">
    <property type="entry name" value="TBL"/>
</dbReference>
<dbReference type="PANTHER" id="PTHR32285:SF53">
    <property type="entry name" value="PROTEIN TRICHOME BIREFRINGENCE-LIKE 9"/>
    <property type="match status" value="1"/>
</dbReference>
<dbReference type="GO" id="GO:0016413">
    <property type="term" value="F:O-acetyltransferase activity"/>
    <property type="evidence" value="ECO:0007669"/>
    <property type="project" value="InterPro"/>
</dbReference>
<dbReference type="EMBL" id="JABCRI010000012">
    <property type="protein sequence ID" value="KAF8396379.1"/>
    <property type="molecule type" value="Genomic_DNA"/>
</dbReference>
<evidence type="ECO:0000313" key="3">
    <source>
        <dbReference type="EMBL" id="KAF8396379.1"/>
    </source>
</evidence>
<keyword evidence="4" id="KW-1185">Reference proteome</keyword>
<dbReference type="OrthoDB" id="630188at2759"/>
<protein>
    <recommendedName>
        <fullName evidence="2">Trichome birefringence-like C-terminal domain-containing protein</fullName>
    </recommendedName>
</protein>
<proteinExistence type="inferred from homology"/>
<accession>A0A835DDL0</accession>
<dbReference type="InterPro" id="IPR026057">
    <property type="entry name" value="TBL_C"/>
</dbReference>
<dbReference type="AlphaFoldDB" id="A0A835DDL0"/>
<dbReference type="PANTHER" id="PTHR32285">
    <property type="entry name" value="PROTEIN TRICHOME BIREFRINGENCE-LIKE 9-RELATED"/>
    <property type="match status" value="1"/>
</dbReference>
<reference evidence="3 4" key="1">
    <citation type="submission" date="2020-04" db="EMBL/GenBank/DDBJ databases">
        <title>Plant Genome Project.</title>
        <authorList>
            <person name="Zhang R.-G."/>
        </authorList>
    </citation>
    <scope>NUCLEOTIDE SEQUENCE [LARGE SCALE GENOMIC DNA]</scope>
    <source>
        <strain evidence="3">YNK0</strain>
        <tissue evidence="3">Leaf</tissue>
    </source>
</reference>
<comment type="similarity">
    <text evidence="1">Belongs to the PC-esterase family. TBL subfamily.</text>
</comment>
<evidence type="ECO:0000259" key="2">
    <source>
        <dbReference type="Pfam" id="PF13839"/>
    </source>
</evidence>
<dbReference type="Pfam" id="PF13839">
    <property type="entry name" value="PC-Esterase"/>
    <property type="match status" value="2"/>
</dbReference>
<sequence>MGDGFETKVIRLDYTPRIARFSILDFGAIKMEEKMKIIQNGDGNLMVAFFRGSDSSLHIHCMHVILVFLLPNHRFNASELLERSRNGRIVFAGDSIGRNQWESLVCMLAQAVSNKSTIYEQNGNPITKHKGSLSIRFHEYNLTVEYYRVPFLVIMGHPPQNSSDRIRSVIRIDQLHWYSKQWVGADVLVFNAGHWWNQDKTVKMGYYFQEGGAVNMTMDVMEAFRRSLQTWKLWAIQNLDPQKSHIFFRSYSPVHFRQVNYKENIKDIIMWLVDCPQSEGTWSEGGQCDSNMAPESNYTKLKAEPWNNQLISETIEQMKDGNRKVLLLNITYLTEFRKDGHPSIHREPGTPVPFPQDCSHWCLPGVPDTWNALLYSHLLSKGFSTKQAQTGKRGYQ</sequence>
<comment type="caution">
    <text evidence="3">The sequence shown here is derived from an EMBL/GenBank/DDBJ whole genome shotgun (WGS) entry which is preliminary data.</text>
</comment>
<gene>
    <name evidence="3" type="ORF">HHK36_017996</name>
</gene>
<dbReference type="Proteomes" id="UP000655225">
    <property type="component" value="Unassembled WGS sequence"/>
</dbReference>
<feature type="domain" description="Trichome birefringence-like C-terminal" evidence="2">
    <location>
        <begin position="278"/>
        <end position="376"/>
    </location>
</feature>
<evidence type="ECO:0000313" key="4">
    <source>
        <dbReference type="Proteomes" id="UP000655225"/>
    </source>
</evidence>
<feature type="domain" description="Trichome birefringence-like C-terminal" evidence="2">
    <location>
        <begin position="74"/>
        <end position="263"/>
    </location>
</feature>
<evidence type="ECO:0000256" key="1">
    <source>
        <dbReference type="ARBA" id="ARBA00007727"/>
    </source>
</evidence>